<evidence type="ECO:0000256" key="1">
    <source>
        <dbReference type="SAM" id="SignalP"/>
    </source>
</evidence>
<organism evidence="3 4">
    <name type="scientific">Pristionchus entomophagus</name>
    <dbReference type="NCBI Taxonomy" id="358040"/>
    <lineage>
        <taxon>Eukaryota</taxon>
        <taxon>Metazoa</taxon>
        <taxon>Ecdysozoa</taxon>
        <taxon>Nematoda</taxon>
        <taxon>Chromadorea</taxon>
        <taxon>Rhabditida</taxon>
        <taxon>Rhabditina</taxon>
        <taxon>Diplogasteromorpha</taxon>
        <taxon>Diplogasteroidea</taxon>
        <taxon>Neodiplogasteridae</taxon>
        <taxon>Pristionchus</taxon>
    </lineage>
</organism>
<reference evidence="3" key="1">
    <citation type="submission" date="2023-10" db="EMBL/GenBank/DDBJ databases">
        <title>Genome assembly of Pristionchus species.</title>
        <authorList>
            <person name="Yoshida K."/>
            <person name="Sommer R.J."/>
        </authorList>
    </citation>
    <scope>NUCLEOTIDE SEQUENCE</scope>
    <source>
        <strain evidence="3">RS0144</strain>
    </source>
</reference>
<accession>A0AAV5UQ09</accession>
<evidence type="ECO:0000313" key="2">
    <source>
        <dbReference type="EMBL" id="GMT06412.1"/>
    </source>
</evidence>
<evidence type="ECO:0000313" key="4">
    <source>
        <dbReference type="Proteomes" id="UP001432027"/>
    </source>
</evidence>
<protein>
    <submittedName>
        <fullName evidence="3">Uncharacterized protein</fullName>
    </submittedName>
</protein>
<proteinExistence type="predicted"/>
<feature type="signal peptide" evidence="1">
    <location>
        <begin position="1"/>
        <end position="16"/>
    </location>
</feature>
<dbReference type="EMBL" id="BTSX01000062">
    <property type="protein sequence ID" value="GMT08335.1"/>
    <property type="molecule type" value="Genomic_DNA"/>
</dbReference>
<name>A0AAV5UQ09_9BILA</name>
<keyword evidence="4" id="KW-1185">Reference proteome</keyword>
<feature type="non-terminal residue" evidence="3">
    <location>
        <position position="298"/>
    </location>
</feature>
<dbReference type="AlphaFoldDB" id="A0AAV5UQ09"/>
<comment type="caution">
    <text evidence="3">The sequence shown here is derived from an EMBL/GenBank/DDBJ whole genome shotgun (WGS) entry which is preliminary data.</text>
</comment>
<sequence length="298" mass="33142">MKRILFSLVLLSAVAGAPVEQAASNLGKEVAQRSKQLFEAMAFRAAILKKYKNGDTITPEEIAELSRIIENSTPLENKMVQKFSDEMKNQVKEATKNMDISDEAVMRMIEVQVAQRMKESFDVQATRIAILEEIQTNGETPETSAKLKEINAKSTDFDNMMAEQIKTEMTQIVSNEVSQQTSEPTTTTTTVTTPGTTTVTAFNCPTFKYIDQATLDSLNSTKAYTIDPNQKATIVGGINQFTCTSGYKFAYIDNKGLERRKGYSMTCESTGWMVNRPELEKRPHQNVPVGCVKRKGSS</sequence>
<gene>
    <name evidence="2" type="ORF">PENTCL1PPCAC_28586</name>
    <name evidence="3" type="ORF">PENTCL1PPCAC_30509</name>
</gene>
<dbReference type="Proteomes" id="UP001432027">
    <property type="component" value="Unassembled WGS sequence"/>
</dbReference>
<keyword evidence="1" id="KW-0732">Signal</keyword>
<dbReference type="EMBL" id="BTSX01000006">
    <property type="protein sequence ID" value="GMT06412.1"/>
    <property type="molecule type" value="Genomic_DNA"/>
</dbReference>
<evidence type="ECO:0000313" key="3">
    <source>
        <dbReference type="EMBL" id="GMT08335.1"/>
    </source>
</evidence>
<feature type="chain" id="PRO_5044714718" evidence="1">
    <location>
        <begin position="17"/>
        <end position="298"/>
    </location>
</feature>